<dbReference type="OrthoDB" id="288590at2759"/>
<feature type="compositionally biased region" description="Basic and acidic residues" evidence="1">
    <location>
        <begin position="7"/>
        <end position="23"/>
    </location>
</feature>
<name>A0A4Z2GSP2_9TELE</name>
<organism evidence="2 3">
    <name type="scientific">Liparis tanakae</name>
    <name type="common">Tanaka's snailfish</name>
    <dbReference type="NCBI Taxonomy" id="230148"/>
    <lineage>
        <taxon>Eukaryota</taxon>
        <taxon>Metazoa</taxon>
        <taxon>Chordata</taxon>
        <taxon>Craniata</taxon>
        <taxon>Vertebrata</taxon>
        <taxon>Euteleostomi</taxon>
        <taxon>Actinopterygii</taxon>
        <taxon>Neopterygii</taxon>
        <taxon>Teleostei</taxon>
        <taxon>Neoteleostei</taxon>
        <taxon>Acanthomorphata</taxon>
        <taxon>Eupercaria</taxon>
        <taxon>Perciformes</taxon>
        <taxon>Cottioidei</taxon>
        <taxon>Cottales</taxon>
        <taxon>Liparidae</taxon>
        <taxon>Liparis</taxon>
    </lineage>
</organism>
<gene>
    <name evidence="2" type="ORF">EYF80_033370</name>
</gene>
<evidence type="ECO:0000256" key="1">
    <source>
        <dbReference type="SAM" id="MobiDB-lite"/>
    </source>
</evidence>
<protein>
    <submittedName>
        <fullName evidence="2">Uncharacterized protein</fullName>
    </submittedName>
</protein>
<proteinExistence type="predicted"/>
<comment type="caution">
    <text evidence="2">The sequence shown here is derived from an EMBL/GenBank/DDBJ whole genome shotgun (WGS) entry which is preliminary data.</text>
</comment>
<evidence type="ECO:0000313" key="2">
    <source>
        <dbReference type="EMBL" id="TNN56409.1"/>
    </source>
</evidence>
<keyword evidence="3" id="KW-1185">Reference proteome</keyword>
<sequence length="75" mass="8271">MQSLLSREAHRTARRVPADELHAHPMPVGGVKTGRPAKLHTALLSASADVQMRSRLIFHPPLVTEEQENDLIAGR</sequence>
<dbReference type="EMBL" id="SRLO01000429">
    <property type="protein sequence ID" value="TNN56409.1"/>
    <property type="molecule type" value="Genomic_DNA"/>
</dbReference>
<evidence type="ECO:0000313" key="3">
    <source>
        <dbReference type="Proteomes" id="UP000314294"/>
    </source>
</evidence>
<feature type="region of interest" description="Disordered" evidence="1">
    <location>
        <begin position="1"/>
        <end position="34"/>
    </location>
</feature>
<dbReference type="Proteomes" id="UP000314294">
    <property type="component" value="Unassembled WGS sequence"/>
</dbReference>
<accession>A0A4Z2GSP2</accession>
<dbReference type="AlphaFoldDB" id="A0A4Z2GSP2"/>
<reference evidence="2 3" key="1">
    <citation type="submission" date="2019-03" db="EMBL/GenBank/DDBJ databases">
        <title>First draft genome of Liparis tanakae, snailfish: a comprehensive survey of snailfish specific genes.</title>
        <authorList>
            <person name="Kim W."/>
            <person name="Song I."/>
            <person name="Jeong J.-H."/>
            <person name="Kim D."/>
            <person name="Kim S."/>
            <person name="Ryu S."/>
            <person name="Song J.Y."/>
            <person name="Lee S.K."/>
        </authorList>
    </citation>
    <scope>NUCLEOTIDE SEQUENCE [LARGE SCALE GENOMIC DNA]</scope>
    <source>
        <tissue evidence="2">Muscle</tissue>
    </source>
</reference>